<dbReference type="Proteomes" id="UP000186684">
    <property type="component" value="Unassembled WGS sequence"/>
</dbReference>
<dbReference type="AlphaFoldDB" id="A0A1N7KYS0"/>
<dbReference type="GO" id="GO:0004519">
    <property type="term" value="F:endonuclease activity"/>
    <property type="evidence" value="ECO:0007669"/>
    <property type="project" value="UniProtKB-KW"/>
</dbReference>
<dbReference type="PANTHER" id="PTHR34039:SF1">
    <property type="entry name" value="UPF0102 PROTEIN YRAN"/>
    <property type="match status" value="1"/>
</dbReference>
<keyword evidence="3" id="KW-0540">Nuclease</keyword>
<evidence type="ECO:0000256" key="1">
    <source>
        <dbReference type="ARBA" id="ARBA00006738"/>
    </source>
</evidence>
<evidence type="ECO:0000313" key="3">
    <source>
        <dbReference type="EMBL" id="SIS66769.1"/>
    </source>
</evidence>
<accession>A0A1N7KYS0</accession>
<dbReference type="STRING" id="633194.SAMN05421759_102201"/>
<keyword evidence="4" id="KW-1185">Reference proteome</keyword>
<keyword evidence="3" id="KW-0255">Endonuclease</keyword>
<dbReference type="Gene3D" id="3.40.1350.10">
    <property type="match status" value="1"/>
</dbReference>
<dbReference type="PANTHER" id="PTHR34039">
    <property type="entry name" value="UPF0102 PROTEIN YRAN"/>
    <property type="match status" value="1"/>
</dbReference>
<dbReference type="InterPro" id="IPR003509">
    <property type="entry name" value="UPF0102_YraN-like"/>
</dbReference>
<dbReference type="GO" id="GO:0003676">
    <property type="term" value="F:nucleic acid binding"/>
    <property type="evidence" value="ECO:0007669"/>
    <property type="project" value="InterPro"/>
</dbReference>
<gene>
    <name evidence="3" type="ORF">SAMN05421759_102201</name>
</gene>
<dbReference type="InterPro" id="IPR011856">
    <property type="entry name" value="tRNA_endonuc-like_dom_sf"/>
</dbReference>
<evidence type="ECO:0000313" key="4">
    <source>
        <dbReference type="Proteomes" id="UP000186684"/>
    </source>
</evidence>
<protein>
    <recommendedName>
        <fullName evidence="2">UPF0102 protein SAMN05421759_102201</fullName>
    </recommendedName>
</protein>
<reference evidence="4" key="1">
    <citation type="submission" date="2017-01" db="EMBL/GenBank/DDBJ databases">
        <authorList>
            <person name="Varghese N."/>
            <person name="Submissions S."/>
        </authorList>
    </citation>
    <scope>NUCLEOTIDE SEQUENCE [LARGE SCALE GENOMIC DNA]</scope>
    <source>
        <strain evidence="4">DSM 29430</strain>
    </source>
</reference>
<name>A0A1N7KYS0_9RHOB</name>
<dbReference type="SUPFAM" id="SSF52980">
    <property type="entry name" value="Restriction endonuclease-like"/>
    <property type="match status" value="1"/>
</dbReference>
<dbReference type="EMBL" id="FTOQ01000002">
    <property type="protein sequence ID" value="SIS66769.1"/>
    <property type="molecule type" value="Genomic_DNA"/>
</dbReference>
<evidence type="ECO:0000256" key="2">
    <source>
        <dbReference type="HAMAP-Rule" id="MF_00048"/>
    </source>
</evidence>
<dbReference type="HAMAP" id="MF_00048">
    <property type="entry name" value="UPF0102"/>
    <property type="match status" value="1"/>
</dbReference>
<organism evidence="3 4">
    <name type="scientific">Roseivivax lentus</name>
    <dbReference type="NCBI Taxonomy" id="633194"/>
    <lineage>
        <taxon>Bacteria</taxon>
        <taxon>Pseudomonadati</taxon>
        <taxon>Pseudomonadota</taxon>
        <taxon>Alphaproteobacteria</taxon>
        <taxon>Rhodobacterales</taxon>
        <taxon>Roseobacteraceae</taxon>
        <taxon>Roseivivax</taxon>
    </lineage>
</organism>
<dbReference type="Pfam" id="PF02021">
    <property type="entry name" value="UPF0102"/>
    <property type="match status" value="1"/>
</dbReference>
<dbReference type="InterPro" id="IPR011335">
    <property type="entry name" value="Restrct_endonuc-II-like"/>
</dbReference>
<sequence>MGMIDPAVGQMAYRGGLAAEAGVAEDYLRRGYRLAETRWRGKAGEVDLILRDAEALIFVEVKKSRSFARAAERVSPRQMARLCAAAEEFVAGEPRGALTEMRFDVALQNAHGEIRIIENAFGA</sequence>
<proteinExistence type="inferred from homology"/>
<keyword evidence="3" id="KW-0378">Hydrolase</keyword>
<comment type="similarity">
    <text evidence="1 2">Belongs to the UPF0102 family.</text>
</comment>